<keyword evidence="5" id="KW-1185">Reference proteome</keyword>
<dbReference type="InterPro" id="IPR050455">
    <property type="entry name" value="Tpx_Peroxidase_subfamily"/>
</dbReference>
<feature type="signal peptide" evidence="2">
    <location>
        <begin position="1"/>
        <end position="20"/>
    </location>
</feature>
<dbReference type="GO" id="GO:0016491">
    <property type="term" value="F:oxidoreductase activity"/>
    <property type="evidence" value="ECO:0007669"/>
    <property type="project" value="InterPro"/>
</dbReference>
<gene>
    <name evidence="4" type="ORF">Mag101_13010</name>
</gene>
<dbReference type="GO" id="GO:0016209">
    <property type="term" value="F:antioxidant activity"/>
    <property type="evidence" value="ECO:0007669"/>
    <property type="project" value="InterPro"/>
</dbReference>
<dbReference type="CDD" id="cd02970">
    <property type="entry name" value="PRX_like2"/>
    <property type="match status" value="1"/>
</dbReference>
<evidence type="ECO:0000256" key="2">
    <source>
        <dbReference type="SAM" id="SignalP"/>
    </source>
</evidence>
<protein>
    <submittedName>
        <fullName evidence="4">Alkyl hydroperoxide reductase</fullName>
    </submittedName>
</protein>
<evidence type="ECO:0000259" key="3">
    <source>
        <dbReference type="Pfam" id="PF00578"/>
    </source>
</evidence>
<dbReference type="Proteomes" id="UP000188219">
    <property type="component" value="Chromosome"/>
</dbReference>
<feature type="chain" id="PRO_5012749592" evidence="2">
    <location>
        <begin position="21"/>
        <end position="221"/>
    </location>
</feature>
<dbReference type="Gene3D" id="3.40.30.10">
    <property type="entry name" value="Glutaredoxin"/>
    <property type="match status" value="1"/>
</dbReference>
<proteinExistence type="predicted"/>
<dbReference type="EMBL" id="CP019650">
    <property type="protein sequence ID" value="AQQ68448.1"/>
    <property type="molecule type" value="Genomic_DNA"/>
</dbReference>
<dbReference type="eggNOG" id="COG1225">
    <property type="taxonomic scope" value="Bacteria"/>
</dbReference>
<dbReference type="OrthoDB" id="9809746at2"/>
<feature type="domain" description="Alkyl hydroperoxide reductase subunit C/ Thiol specific antioxidant" evidence="3">
    <location>
        <begin position="50"/>
        <end position="196"/>
    </location>
</feature>
<sequence length="221" mass="24269">MKRFVYLAGLLACLSGLAQAQDIKLPERLPELSVTDEAAFGTADSGVKPGAKVADFSVLDHKGSPVSLEALAKDKAPLLVIFYRGGWCPYCNVQIRQLAEAWPEFEKRGVTPVLVSVDKPDASAMAKATYEIPFPVLSDPDLKAHEAFDVIIEIDDATAEKYKTYGIVLEDWSGRDHHKIAAPGIFLLDKAGTVEWAHVSKDYKTRPSVEQLLNMLDNRGQ</sequence>
<dbReference type="PANTHER" id="PTHR43110:SF1">
    <property type="entry name" value="THIOL PEROXIDASE"/>
    <property type="match status" value="1"/>
</dbReference>
<dbReference type="RefSeq" id="WP_077405745.1">
    <property type="nucleotide sequence ID" value="NZ_CP019650.1"/>
</dbReference>
<evidence type="ECO:0000313" key="4">
    <source>
        <dbReference type="EMBL" id="AQQ68448.1"/>
    </source>
</evidence>
<dbReference type="STRING" id="260552.Mag101_13010"/>
<dbReference type="SUPFAM" id="SSF52833">
    <property type="entry name" value="Thioredoxin-like"/>
    <property type="match status" value="1"/>
</dbReference>
<keyword evidence="1" id="KW-0676">Redox-active center</keyword>
<keyword evidence="2" id="KW-0732">Signal</keyword>
<reference evidence="4" key="1">
    <citation type="submission" date="2017-02" db="EMBL/GenBank/DDBJ databases">
        <title>Genome of Microbulbifer agarilyticus GP101.</title>
        <authorList>
            <person name="Jung J."/>
            <person name="Bae S.S."/>
            <person name="Baek K."/>
        </authorList>
    </citation>
    <scope>NUCLEOTIDE SEQUENCE [LARGE SCALE GENOMIC DNA]</scope>
    <source>
        <strain evidence="4">GP101</strain>
    </source>
</reference>
<organism evidence="4 5">
    <name type="scientific">Microbulbifer agarilyticus</name>
    <dbReference type="NCBI Taxonomy" id="260552"/>
    <lineage>
        <taxon>Bacteria</taxon>
        <taxon>Pseudomonadati</taxon>
        <taxon>Pseudomonadota</taxon>
        <taxon>Gammaproteobacteria</taxon>
        <taxon>Cellvibrionales</taxon>
        <taxon>Microbulbiferaceae</taxon>
        <taxon>Microbulbifer</taxon>
    </lineage>
</organism>
<dbReference type="PANTHER" id="PTHR43110">
    <property type="entry name" value="THIOL PEROXIDASE"/>
    <property type="match status" value="1"/>
</dbReference>
<dbReference type="Pfam" id="PF00578">
    <property type="entry name" value="AhpC-TSA"/>
    <property type="match status" value="1"/>
</dbReference>
<dbReference type="AlphaFoldDB" id="A0A1Q2M7D2"/>
<evidence type="ECO:0000313" key="5">
    <source>
        <dbReference type="Proteomes" id="UP000188219"/>
    </source>
</evidence>
<dbReference type="InterPro" id="IPR036249">
    <property type="entry name" value="Thioredoxin-like_sf"/>
</dbReference>
<name>A0A1Q2M7D2_9GAMM</name>
<accession>A0A1Q2M7D2</accession>
<dbReference type="KEGG" id="maga:Mag101_13010"/>
<evidence type="ECO:0000256" key="1">
    <source>
        <dbReference type="ARBA" id="ARBA00023284"/>
    </source>
</evidence>
<dbReference type="InterPro" id="IPR000866">
    <property type="entry name" value="AhpC/TSA"/>
</dbReference>